<dbReference type="PRINTS" id="PR00081">
    <property type="entry name" value="GDHRDH"/>
</dbReference>
<dbReference type="SUPFAM" id="SSF51735">
    <property type="entry name" value="NAD(P)-binding Rossmann-fold domains"/>
    <property type="match status" value="1"/>
</dbReference>
<organism evidence="2 3">
    <name type="scientific">Lepidopterella palustris CBS 459.81</name>
    <dbReference type="NCBI Taxonomy" id="1314670"/>
    <lineage>
        <taxon>Eukaryota</taxon>
        <taxon>Fungi</taxon>
        <taxon>Dikarya</taxon>
        <taxon>Ascomycota</taxon>
        <taxon>Pezizomycotina</taxon>
        <taxon>Dothideomycetes</taxon>
        <taxon>Pleosporomycetidae</taxon>
        <taxon>Mytilinidiales</taxon>
        <taxon>Argynnaceae</taxon>
        <taxon>Lepidopterella</taxon>
    </lineage>
</organism>
<keyword evidence="1" id="KW-0560">Oxidoreductase</keyword>
<reference evidence="2 3" key="1">
    <citation type="journal article" date="2016" name="Nat. Commun.">
        <title>Ectomycorrhizal ecology is imprinted in the genome of the dominant symbiotic fungus Cenococcum geophilum.</title>
        <authorList>
            <consortium name="DOE Joint Genome Institute"/>
            <person name="Peter M."/>
            <person name="Kohler A."/>
            <person name="Ohm R.A."/>
            <person name="Kuo A."/>
            <person name="Krutzmann J."/>
            <person name="Morin E."/>
            <person name="Arend M."/>
            <person name="Barry K.W."/>
            <person name="Binder M."/>
            <person name="Choi C."/>
            <person name="Clum A."/>
            <person name="Copeland A."/>
            <person name="Grisel N."/>
            <person name="Haridas S."/>
            <person name="Kipfer T."/>
            <person name="LaButti K."/>
            <person name="Lindquist E."/>
            <person name="Lipzen A."/>
            <person name="Maire R."/>
            <person name="Meier B."/>
            <person name="Mihaltcheva S."/>
            <person name="Molinier V."/>
            <person name="Murat C."/>
            <person name="Poggeler S."/>
            <person name="Quandt C.A."/>
            <person name="Sperisen C."/>
            <person name="Tritt A."/>
            <person name="Tisserant E."/>
            <person name="Crous P.W."/>
            <person name="Henrissat B."/>
            <person name="Nehls U."/>
            <person name="Egli S."/>
            <person name="Spatafora J.W."/>
            <person name="Grigoriev I.V."/>
            <person name="Martin F.M."/>
        </authorList>
    </citation>
    <scope>NUCLEOTIDE SEQUENCE [LARGE SCALE GENOMIC DNA]</scope>
    <source>
        <strain evidence="2 3">CBS 459.81</strain>
    </source>
</reference>
<dbReference type="Proteomes" id="UP000250266">
    <property type="component" value="Unassembled WGS sequence"/>
</dbReference>
<dbReference type="InterPro" id="IPR036291">
    <property type="entry name" value="NAD(P)-bd_dom_sf"/>
</dbReference>
<dbReference type="OrthoDB" id="542013at2759"/>
<evidence type="ECO:0000313" key="3">
    <source>
        <dbReference type="Proteomes" id="UP000250266"/>
    </source>
</evidence>
<dbReference type="PANTHER" id="PTHR43157">
    <property type="entry name" value="PHOSPHATIDYLINOSITOL-GLYCAN BIOSYNTHESIS CLASS F PROTEIN-RELATED"/>
    <property type="match status" value="1"/>
</dbReference>
<name>A0A8E2DZR5_9PEZI</name>
<dbReference type="InterPro" id="IPR002347">
    <property type="entry name" value="SDR_fam"/>
</dbReference>
<dbReference type="AlphaFoldDB" id="A0A8E2DZR5"/>
<dbReference type="GO" id="GO:0016491">
    <property type="term" value="F:oxidoreductase activity"/>
    <property type="evidence" value="ECO:0007669"/>
    <property type="project" value="UniProtKB-KW"/>
</dbReference>
<dbReference type="EMBL" id="KV745466">
    <property type="protein sequence ID" value="OCK74501.1"/>
    <property type="molecule type" value="Genomic_DNA"/>
</dbReference>
<evidence type="ECO:0000256" key="1">
    <source>
        <dbReference type="ARBA" id="ARBA00023002"/>
    </source>
</evidence>
<gene>
    <name evidence="2" type="ORF">K432DRAFT_437947</name>
</gene>
<protein>
    <submittedName>
        <fullName evidence="2">NAD(P)-binding protein</fullName>
    </submittedName>
</protein>
<accession>A0A8E2DZR5</accession>
<proteinExistence type="predicted"/>
<evidence type="ECO:0000313" key="2">
    <source>
        <dbReference type="EMBL" id="OCK74501.1"/>
    </source>
</evidence>
<sequence length="260" mass="28652">MVGSKDLELSDVPFFPNTFLSNQFLARTQWSPRNTNLSGQTAIVTGSNTGIGYEAAMQLLGLKLSRLILIVRSPDKREADATTMRKRYSKASIEVQAFAKQVDAQLSRIDIAILNAGRARLEYHKCESTGHEEDLRVNYLSTILLTVLLLPTLKAKGPQGQPNLVDYVSANDVIINLADPTMVRGTNLAPPKVGASCYIDVVVNKGKESHGCFLMSWKIHPFPGYLYTPEGKVVIQRVWNETLAELDCAGVRSILDSMKA</sequence>
<dbReference type="PANTHER" id="PTHR43157:SF35">
    <property type="entry name" value="DEHYDROGENASE_REDUCTASE FAMILY PROTEIN, PUTATIVE-RELATED"/>
    <property type="match status" value="1"/>
</dbReference>
<dbReference type="Gene3D" id="3.40.50.720">
    <property type="entry name" value="NAD(P)-binding Rossmann-like Domain"/>
    <property type="match status" value="1"/>
</dbReference>
<keyword evidence="3" id="KW-1185">Reference proteome</keyword>
<dbReference type="Pfam" id="PF00106">
    <property type="entry name" value="adh_short"/>
    <property type="match status" value="1"/>
</dbReference>